<dbReference type="GO" id="GO:0052689">
    <property type="term" value="F:carboxylic ester hydrolase activity"/>
    <property type="evidence" value="ECO:0007669"/>
    <property type="project" value="UniProtKB-KW"/>
</dbReference>
<evidence type="ECO:0000256" key="5">
    <source>
        <dbReference type="ARBA" id="ARBA00022801"/>
    </source>
</evidence>
<name>A0AAW1RTF3_9CHLO</name>
<evidence type="ECO:0000256" key="6">
    <source>
        <dbReference type="PIRSR" id="PIRSR614186-1"/>
    </source>
</evidence>
<dbReference type="InterPro" id="IPR000801">
    <property type="entry name" value="Esterase-like"/>
</dbReference>
<dbReference type="FunFam" id="3.40.50.1820:FF:000002">
    <property type="entry name" value="S-formylglutathione hydrolase"/>
    <property type="match status" value="1"/>
</dbReference>
<dbReference type="AlphaFoldDB" id="A0AAW1RTF3"/>
<evidence type="ECO:0000313" key="9">
    <source>
        <dbReference type="Proteomes" id="UP001445335"/>
    </source>
</evidence>
<accession>A0AAW1RTF3</accession>
<protein>
    <recommendedName>
        <fullName evidence="3 7">S-formylglutathione hydrolase</fullName>
        <ecNumber evidence="2 7">3.1.2.12</ecNumber>
    </recommendedName>
</protein>
<keyword evidence="5 7" id="KW-0378">Hydrolase</keyword>
<keyword evidence="9" id="KW-1185">Reference proteome</keyword>
<dbReference type="GO" id="GO:0005829">
    <property type="term" value="C:cytosol"/>
    <property type="evidence" value="ECO:0007669"/>
    <property type="project" value="TreeGrafter"/>
</dbReference>
<evidence type="ECO:0000256" key="3">
    <source>
        <dbReference type="ARBA" id="ARBA00016774"/>
    </source>
</evidence>
<comment type="subcellular location">
    <subcellularLocation>
        <location evidence="7">Cytoplasm</location>
    </subcellularLocation>
</comment>
<organism evidence="8 9">
    <name type="scientific">Elliptochloris bilobata</name>
    <dbReference type="NCBI Taxonomy" id="381761"/>
    <lineage>
        <taxon>Eukaryota</taxon>
        <taxon>Viridiplantae</taxon>
        <taxon>Chlorophyta</taxon>
        <taxon>core chlorophytes</taxon>
        <taxon>Trebouxiophyceae</taxon>
        <taxon>Trebouxiophyceae incertae sedis</taxon>
        <taxon>Elliptochloris clade</taxon>
        <taxon>Elliptochloris</taxon>
    </lineage>
</organism>
<dbReference type="SUPFAM" id="SSF53474">
    <property type="entry name" value="alpha/beta-Hydrolases"/>
    <property type="match status" value="1"/>
</dbReference>
<keyword evidence="7" id="KW-0963">Cytoplasm</keyword>
<sequence length="285" mass="31046">MGGNEALKEVKSAKCFGGKNVRYELKSKELGCTTTFTVYYPPAAQSGKVPIIYFLAGLTCDDENFINKAGAQRTAAALGVALVCPDTSPRGLDVPGESESWDFGVGAGFYLNATQERWRNWRMYAYITEELPAALRSLPLLDVDTASVMGHSMGGHGALVLGLRNPARYRSISAFSPIAHPCAVPWGHKAFGGYLGDDRAAWKQYDATELAGEYSGPKRDILIDVGTTDPYLENQLKPDDFSEAAAGSKALEVQLRKQDGYDHSYAFISTFVDDHLRHHAKALKA</sequence>
<comment type="function">
    <text evidence="7">Serine hydrolase involved in the detoxification of formaldehyde.</text>
</comment>
<dbReference type="GO" id="GO:0046294">
    <property type="term" value="P:formaldehyde catabolic process"/>
    <property type="evidence" value="ECO:0007669"/>
    <property type="project" value="InterPro"/>
</dbReference>
<dbReference type="Proteomes" id="UP001445335">
    <property type="component" value="Unassembled WGS sequence"/>
</dbReference>
<proteinExistence type="inferred from homology"/>
<dbReference type="InterPro" id="IPR014186">
    <property type="entry name" value="S-formylglutathione_hydrol"/>
</dbReference>
<evidence type="ECO:0000256" key="1">
    <source>
        <dbReference type="ARBA" id="ARBA00005622"/>
    </source>
</evidence>
<evidence type="ECO:0000256" key="4">
    <source>
        <dbReference type="ARBA" id="ARBA00022487"/>
    </source>
</evidence>
<dbReference type="PANTHER" id="PTHR10061">
    <property type="entry name" value="S-FORMYLGLUTATHIONE HYDROLASE"/>
    <property type="match status" value="1"/>
</dbReference>
<reference evidence="8 9" key="1">
    <citation type="journal article" date="2024" name="Nat. Commun.">
        <title>Phylogenomics reveals the evolutionary origins of lichenization in chlorophyte algae.</title>
        <authorList>
            <person name="Puginier C."/>
            <person name="Libourel C."/>
            <person name="Otte J."/>
            <person name="Skaloud P."/>
            <person name="Haon M."/>
            <person name="Grisel S."/>
            <person name="Petersen M."/>
            <person name="Berrin J.G."/>
            <person name="Delaux P.M."/>
            <person name="Dal Grande F."/>
            <person name="Keller J."/>
        </authorList>
    </citation>
    <scope>NUCLEOTIDE SEQUENCE [LARGE SCALE GENOMIC DNA]</scope>
    <source>
        <strain evidence="8 9">SAG 245.80</strain>
    </source>
</reference>
<keyword evidence="4 7" id="KW-0719">Serine esterase</keyword>
<dbReference type="NCBIfam" id="TIGR02821">
    <property type="entry name" value="fghA_ester_D"/>
    <property type="match status" value="1"/>
</dbReference>
<evidence type="ECO:0000313" key="8">
    <source>
        <dbReference type="EMBL" id="KAK9837128.1"/>
    </source>
</evidence>
<dbReference type="Gene3D" id="3.40.50.1820">
    <property type="entry name" value="alpha/beta hydrolase"/>
    <property type="match status" value="1"/>
</dbReference>
<dbReference type="Pfam" id="PF00756">
    <property type="entry name" value="Esterase"/>
    <property type="match status" value="1"/>
</dbReference>
<dbReference type="InterPro" id="IPR029058">
    <property type="entry name" value="AB_hydrolase_fold"/>
</dbReference>
<comment type="similarity">
    <text evidence="1 7">Belongs to the esterase D family.</text>
</comment>
<comment type="caution">
    <text evidence="8">The sequence shown here is derived from an EMBL/GenBank/DDBJ whole genome shotgun (WGS) entry which is preliminary data.</text>
</comment>
<evidence type="ECO:0000256" key="7">
    <source>
        <dbReference type="RuleBase" id="RU363068"/>
    </source>
</evidence>
<gene>
    <name evidence="8" type="ORF">WJX81_004933</name>
</gene>
<feature type="active site" description="Charge relay system" evidence="6">
    <location>
        <position position="152"/>
    </location>
</feature>
<comment type="catalytic activity">
    <reaction evidence="7">
        <text>S-formylglutathione + H2O = formate + glutathione + H(+)</text>
        <dbReference type="Rhea" id="RHEA:14961"/>
        <dbReference type="ChEBI" id="CHEBI:15377"/>
        <dbReference type="ChEBI" id="CHEBI:15378"/>
        <dbReference type="ChEBI" id="CHEBI:15740"/>
        <dbReference type="ChEBI" id="CHEBI:57688"/>
        <dbReference type="ChEBI" id="CHEBI:57925"/>
        <dbReference type="EC" id="3.1.2.12"/>
    </reaction>
</comment>
<dbReference type="PANTHER" id="PTHR10061:SF0">
    <property type="entry name" value="S-FORMYLGLUTATHIONE HYDROLASE"/>
    <property type="match status" value="1"/>
</dbReference>
<dbReference type="EC" id="3.1.2.12" evidence="2 7"/>
<feature type="active site" description="Charge relay system" evidence="6">
    <location>
        <position position="263"/>
    </location>
</feature>
<dbReference type="GO" id="GO:0018738">
    <property type="term" value="F:S-formylglutathione hydrolase activity"/>
    <property type="evidence" value="ECO:0007669"/>
    <property type="project" value="UniProtKB-EC"/>
</dbReference>
<dbReference type="EMBL" id="JALJOU010000023">
    <property type="protein sequence ID" value="KAK9837128.1"/>
    <property type="molecule type" value="Genomic_DNA"/>
</dbReference>
<feature type="active site" description="Charge relay system" evidence="6">
    <location>
        <position position="229"/>
    </location>
</feature>
<evidence type="ECO:0000256" key="2">
    <source>
        <dbReference type="ARBA" id="ARBA00012479"/>
    </source>
</evidence>